<dbReference type="InterPro" id="IPR007853">
    <property type="entry name" value="Znf_DNL-typ"/>
</dbReference>
<protein>
    <recommendedName>
        <fullName evidence="3">DNL-type domain-containing protein</fullName>
    </recommendedName>
</protein>
<dbReference type="AlphaFoldDB" id="A0A834YMP0"/>
<keyword evidence="5" id="KW-1185">Reference proteome</keyword>
<dbReference type="GO" id="GO:0050821">
    <property type="term" value="P:protein stabilization"/>
    <property type="evidence" value="ECO:0007669"/>
    <property type="project" value="TreeGrafter"/>
</dbReference>
<dbReference type="GO" id="GO:0008270">
    <property type="term" value="F:zinc ion binding"/>
    <property type="evidence" value="ECO:0007669"/>
    <property type="project" value="UniProtKB-KW"/>
</dbReference>
<dbReference type="EMBL" id="JABCRI010000018">
    <property type="protein sequence ID" value="KAF8389831.1"/>
    <property type="molecule type" value="Genomic_DNA"/>
</dbReference>
<dbReference type="PANTHER" id="PTHR20922:SF19">
    <property type="entry name" value="F24J5.3"/>
    <property type="match status" value="1"/>
</dbReference>
<comment type="caution">
    <text evidence="4">The sequence shown here is derived from an EMBL/GenBank/DDBJ whole genome shotgun (WGS) entry which is preliminary data.</text>
</comment>
<dbReference type="OrthoDB" id="512667at2759"/>
<name>A0A834YMP0_TETSI</name>
<dbReference type="PANTHER" id="PTHR20922">
    <property type="entry name" value="DNL-TYPE ZINC FINGER PROTEIN"/>
    <property type="match status" value="1"/>
</dbReference>
<dbReference type="Proteomes" id="UP000655225">
    <property type="component" value="Unassembled WGS sequence"/>
</dbReference>
<evidence type="ECO:0000256" key="1">
    <source>
        <dbReference type="PROSITE-ProRule" id="PRU00834"/>
    </source>
</evidence>
<proteinExistence type="predicted"/>
<dbReference type="InterPro" id="IPR024158">
    <property type="entry name" value="Mt_import_TIM15"/>
</dbReference>
<sequence length="185" mass="20327">MAAKVLSAIYSLSSCSPTKTAIVLTSRPNFFRPTVSPKNTSISLSRLQISRRTVTVSKPAFHVPRVARLDDDNSELLDDDNSVLLPESEPTSASLPNINSGSNGSQTEATIDIKLPRRSLLVQFTCNSCGERTQRLVNRLAYERGTVFVQCTGCLQHHKLVDNLGLVVEYDLREDMGSESSDDQV</sequence>
<evidence type="ECO:0000313" key="5">
    <source>
        <dbReference type="Proteomes" id="UP000655225"/>
    </source>
</evidence>
<gene>
    <name evidence="4" type="ORF">HHK36_024350</name>
</gene>
<evidence type="ECO:0000256" key="2">
    <source>
        <dbReference type="SAM" id="MobiDB-lite"/>
    </source>
</evidence>
<dbReference type="PROSITE" id="PS51501">
    <property type="entry name" value="ZF_DNL"/>
    <property type="match status" value="1"/>
</dbReference>
<evidence type="ECO:0000259" key="3">
    <source>
        <dbReference type="PROSITE" id="PS51501"/>
    </source>
</evidence>
<feature type="compositionally biased region" description="Polar residues" evidence="2">
    <location>
        <begin position="89"/>
        <end position="106"/>
    </location>
</feature>
<keyword evidence="1" id="KW-0863">Zinc-finger</keyword>
<dbReference type="GO" id="GO:0030150">
    <property type="term" value="P:protein import into mitochondrial matrix"/>
    <property type="evidence" value="ECO:0007669"/>
    <property type="project" value="TreeGrafter"/>
</dbReference>
<feature type="domain" description="DNL-type" evidence="3">
    <location>
        <begin position="115"/>
        <end position="185"/>
    </location>
</feature>
<dbReference type="PROSITE" id="PS51257">
    <property type="entry name" value="PROKAR_LIPOPROTEIN"/>
    <property type="match status" value="1"/>
</dbReference>
<organism evidence="4 5">
    <name type="scientific">Tetracentron sinense</name>
    <name type="common">Spur-leaf</name>
    <dbReference type="NCBI Taxonomy" id="13715"/>
    <lineage>
        <taxon>Eukaryota</taxon>
        <taxon>Viridiplantae</taxon>
        <taxon>Streptophyta</taxon>
        <taxon>Embryophyta</taxon>
        <taxon>Tracheophyta</taxon>
        <taxon>Spermatophyta</taxon>
        <taxon>Magnoliopsida</taxon>
        <taxon>Trochodendrales</taxon>
        <taxon>Trochodendraceae</taxon>
        <taxon>Tetracentron</taxon>
    </lineage>
</organism>
<feature type="region of interest" description="Disordered" evidence="2">
    <location>
        <begin position="79"/>
        <end position="106"/>
    </location>
</feature>
<dbReference type="GO" id="GO:0006457">
    <property type="term" value="P:protein folding"/>
    <property type="evidence" value="ECO:0007669"/>
    <property type="project" value="TreeGrafter"/>
</dbReference>
<keyword evidence="1" id="KW-0862">Zinc</keyword>
<evidence type="ECO:0000313" key="4">
    <source>
        <dbReference type="EMBL" id="KAF8389831.1"/>
    </source>
</evidence>
<keyword evidence="1" id="KW-0479">Metal-binding</keyword>
<dbReference type="GO" id="GO:0051087">
    <property type="term" value="F:protein-folding chaperone binding"/>
    <property type="evidence" value="ECO:0007669"/>
    <property type="project" value="TreeGrafter"/>
</dbReference>
<dbReference type="Pfam" id="PF05180">
    <property type="entry name" value="zf-DNL"/>
    <property type="match status" value="1"/>
</dbReference>
<dbReference type="GO" id="GO:0005739">
    <property type="term" value="C:mitochondrion"/>
    <property type="evidence" value="ECO:0007669"/>
    <property type="project" value="TreeGrafter"/>
</dbReference>
<reference evidence="4 5" key="1">
    <citation type="submission" date="2020-04" db="EMBL/GenBank/DDBJ databases">
        <title>Plant Genome Project.</title>
        <authorList>
            <person name="Zhang R.-G."/>
        </authorList>
    </citation>
    <scope>NUCLEOTIDE SEQUENCE [LARGE SCALE GENOMIC DNA]</scope>
    <source>
        <strain evidence="4">YNK0</strain>
        <tissue evidence="4">Leaf</tissue>
    </source>
</reference>
<dbReference type="OMA" id="LRINHRA"/>
<accession>A0A834YMP0</accession>